<dbReference type="EMBL" id="BMVP01000004">
    <property type="protein sequence ID" value="GHB55097.1"/>
    <property type="molecule type" value="Genomic_DNA"/>
</dbReference>
<feature type="region of interest" description="Disordered" evidence="1">
    <location>
        <begin position="49"/>
        <end position="69"/>
    </location>
</feature>
<accession>A0ABQ3ERI6</accession>
<keyword evidence="3" id="KW-1185">Reference proteome</keyword>
<proteinExistence type="predicted"/>
<evidence type="ECO:0000313" key="2">
    <source>
        <dbReference type="EMBL" id="GHB55097.1"/>
    </source>
</evidence>
<reference evidence="3" key="1">
    <citation type="journal article" date="2019" name="Int. J. Syst. Evol. Microbiol.">
        <title>The Global Catalogue of Microorganisms (GCM) 10K type strain sequencing project: providing services to taxonomists for standard genome sequencing and annotation.</title>
        <authorList>
            <consortium name="The Broad Institute Genomics Platform"/>
            <consortium name="The Broad Institute Genome Sequencing Center for Infectious Disease"/>
            <person name="Wu L."/>
            <person name="Ma J."/>
        </authorList>
    </citation>
    <scope>NUCLEOTIDE SEQUENCE [LARGE SCALE GENOMIC DNA]</scope>
    <source>
        <strain evidence="3">JCM 4738</strain>
    </source>
</reference>
<name>A0ABQ3ERI6_9ACTN</name>
<evidence type="ECO:0000313" key="3">
    <source>
        <dbReference type="Proteomes" id="UP000642673"/>
    </source>
</evidence>
<protein>
    <submittedName>
        <fullName evidence="2">Uncharacterized protein</fullName>
    </submittedName>
</protein>
<comment type="caution">
    <text evidence="2">The sequence shown here is derived from an EMBL/GenBank/DDBJ whole genome shotgun (WGS) entry which is preliminary data.</text>
</comment>
<sequence>MGGRGVGHVEGDAFDVCHVPHARCGAAAGASRKLPDVLPGRLPVAAVDGGGAGAKEKGQETALLATPKV</sequence>
<dbReference type="Proteomes" id="UP000642673">
    <property type="component" value="Unassembled WGS sequence"/>
</dbReference>
<organism evidence="2 3">
    <name type="scientific">Streptomyces cirratus</name>
    <dbReference type="NCBI Taxonomy" id="68187"/>
    <lineage>
        <taxon>Bacteria</taxon>
        <taxon>Bacillati</taxon>
        <taxon>Actinomycetota</taxon>
        <taxon>Actinomycetes</taxon>
        <taxon>Kitasatosporales</taxon>
        <taxon>Streptomycetaceae</taxon>
        <taxon>Streptomyces</taxon>
    </lineage>
</organism>
<gene>
    <name evidence="2" type="ORF">GCM10010347_26250</name>
</gene>
<evidence type="ECO:0000256" key="1">
    <source>
        <dbReference type="SAM" id="MobiDB-lite"/>
    </source>
</evidence>